<dbReference type="AlphaFoldDB" id="A0A8J3UZF5"/>
<accession>A0A8J3UZF5</accession>
<gene>
    <name evidence="2" type="ORF">Pth03_18290</name>
</gene>
<evidence type="ECO:0000313" key="2">
    <source>
        <dbReference type="EMBL" id="GII53440.1"/>
    </source>
</evidence>
<dbReference type="EMBL" id="BOOR01000010">
    <property type="protein sequence ID" value="GII53440.1"/>
    <property type="molecule type" value="Genomic_DNA"/>
</dbReference>
<feature type="region of interest" description="Disordered" evidence="1">
    <location>
        <begin position="33"/>
        <end position="55"/>
    </location>
</feature>
<proteinExistence type="predicted"/>
<dbReference type="Proteomes" id="UP000605992">
    <property type="component" value="Unassembled WGS sequence"/>
</dbReference>
<comment type="caution">
    <text evidence="2">The sequence shown here is derived from an EMBL/GenBank/DDBJ whole genome shotgun (WGS) entry which is preliminary data.</text>
</comment>
<reference evidence="2" key="1">
    <citation type="submission" date="2021-01" db="EMBL/GenBank/DDBJ databases">
        <title>Whole genome shotgun sequence of Planotetraspora thailandica NBRC 104271.</title>
        <authorList>
            <person name="Komaki H."/>
            <person name="Tamura T."/>
        </authorList>
    </citation>
    <scope>NUCLEOTIDE SEQUENCE</scope>
    <source>
        <strain evidence="2">NBRC 104271</strain>
    </source>
</reference>
<evidence type="ECO:0000313" key="3">
    <source>
        <dbReference type="Proteomes" id="UP000605992"/>
    </source>
</evidence>
<protein>
    <submittedName>
        <fullName evidence="2">Uncharacterized protein</fullName>
    </submittedName>
</protein>
<evidence type="ECO:0000256" key="1">
    <source>
        <dbReference type="SAM" id="MobiDB-lite"/>
    </source>
</evidence>
<name>A0A8J3UZF5_9ACTN</name>
<keyword evidence="3" id="KW-1185">Reference proteome</keyword>
<dbReference type="RefSeq" id="WP_203943714.1">
    <property type="nucleotide sequence ID" value="NZ_BOOR01000010.1"/>
</dbReference>
<organism evidence="2 3">
    <name type="scientific">Planotetraspora thailandica</name>
    <dbReference type="NCBI Taxonomy" id="487172"/>
    <lineage>
        <taxon>Bacteria</taxon>
        <taxon>Bacillati</taxon>
        <taxon>Actinomycetota</taxon>
        <taxon>Actinomycetes</taxon>
        <taxon>Streptosporangiales</taxon>
        <taxon>Streptosporangiaceae</taxon>
        <taxon>Planotetraspora</taxon>
    </lineage>
</organism>
<sequence length="55" mass="6251">MGPELQYQMIINRVADLRGEAAAHRLVREAKAARKARERSSERRQRGAFGKLDVS</sequence>